<organism evidence="10 11">
    <name type="scientific">Hyaloscypha hepaticicola</name>
    <dbReference type="NCBI Taxonomy" id="2082293"/>
    <lineage>
        <taxon>Eukaryota</taxon>
        <taxon>Fungi</taxon>
        <taxon>Dikarya</taxon>
        <taxon>Ascomycota</taxon>
        <taxon>Pezizomycotina</taxon>
        <taxon>Leotiomycetes</taxon>
        <taxon>Helotiales</taxon>
        <taxon>Hyaloscyphaceae</taxon>
        <taxon>Hyaloscypha</taxon>
    </lineage>
</organism>
<evidence type="ECO:0000256" key="6">
    <source>
        <dbReference type="ARBA" id="ARBA00023242"/>
    </source>
</evidence>
<evidence type="ECO:0000256" key="9">
    <source>
        <dbReference type="SAM" id="MobiDB-lite"/>
    </source>
</evidence>
<feature type="region of interest" description="Disordered" evidence="9">
    <location>
        <begin position="122"/>
        <end position="157"/>
    </location>
</feature>
<dbReference type="PANTHER" id="PTHR13208:SF2">
    <property type="entry name" value="MEDIATOR OF RNA POLYMERASE II TRANSCRIPTION SUBUNIT 4"/>
    <property type="match status" value="1"/>
</dbReference>
<feature type="compositionally biased region" description="Basic and acidic residues" evidence="9">
    <location>
        <begin position="240"/>
        <end position="281"/>
    </location>
</feature>
<dbReference type="EMBL" id="KZ613481">
    <property type="protein sequence ID" value="PMD21445.1"/>
    <property type="molecule type" value="Genomic_DNA"/>
</dbReference>
<dbReference type="GO" id="GO:0003712">
    <property type="term" value="F:transcription coregulator activity"/>
    <property type="evidence" value="ECO:0007669"/>
    <property type="project" value="InterPro"/>
</dbReference>
<evidence type="ECO:0000256" key="3">
    <source>
        <dbReference type="ARBA" id="ARBA00020629"/>
    </source>
</evidence>
<dbReference type="OrthoDB" id="1929813at2759"/>
<dbReference type="GO" id="GO:0006357">
    <property type="term" value="P:regulation of transcription by RNA polymerase II"/>
    <property type="evidence" value="ECO:0007669"/>
    <property type="project" value="InterPro"/>
</dbReference>
<comment type="function">
    <text evidence="8">Component of the Mediator complex, a coactivator involved in the regulated transcription of nearly all RNA polymerase II-dependent genes. Mediator functions as a bridge to convey information from gene-specific regulatory proteins to the basal RNA polymerase II transcription machinery. Mediator is recruited to promoters by direct interactions with regulatory proteins and serves as a scaffold for the assembly of a functional preinitiation complex with RNA polymerase II and the general transcription factors.</text>
</comment>
<dbReference type="InterPro" id="IPR019258">
    <property type="entry name" value="Mediator_Med4"/>
</dbReference>
<accession>A0A2J6Q581</accession>
<evidence type="ECO:0000256" key="7">
    <source>
        <dbReference type="ARBA" id="ARBA00031257"/>
    </source>
</evidence>
<feature type="compositionally biased region" description="Polar residues" evidence="9">
    <location>
        <begin position="131"/>
        <end position="157"/>
    </location>
</feature>
<reference evidence="10 11" key="1">
    <citation type="submission" date="2016-05" db="EMBL/GenBank/DDBJ databases">
        <title>A degradative enzymes factory behind the ericoid mycorrhizal symbiosis.</title>
        <authorList>
            <consortium name="DOE Joint Genome Institute"/>
            <person name="Martino E."/>
            <person name="Morin E."/>
            <person name="Grelet G."/>
            <person name="Kuo A."/>
            <person name="Kohler A."/>
            <person name="Daghino S."/>
            <person name="Barry K."/>
            <person name="Choi C."/>
            <person name="Cichocki N."/>
            <person name="Clum A."/>
            <person name="Copeland A."/>
            <person name="Hainaut M."/>
            <person name="Haridas S."/>
            <person name="Labutti K."/>
            <person name="Lindquist E."/>
            <person name="Lipzen A."/>
            <person name="Khouja H.-R."/>
            <person name="Murat C."/>
            <person name="Ohm R."/>
            <person name="Olson A."/>
            <person name="Spatafora J."/>
            <person name="Veneault-Fourrey C."/>
            <person name="Henrissat B."/>
            <person name="Grigoriev I."/>
            <person name="Martin F."/>
            <person name="Perotto S."/>
        </authorList>
    </citation>
    <scope>NUCLEOTIDE SEQUENCE [LARGE SCALE GENOMIC DNA]</scope>
    <source>
        <strain evidence="10 11">UAMH 7357</strain>
    </source>
</reference>
<dbReference type="GO" id="GO:0016592">
    <property type="term" value="C:mediator complex"/>
    <property type="evidence" value="ECO:0007669"/>
    <property type="project" value="InterPro"/>
</dbReference>
<name>A0A2J6Q581_9HELO</name>
<sequence length="310" mass="34802">MDEIIDKRFERVEKALATLITSISTYNPAPALANDLLSADTELSQGLDILSRHQSNYSKILSLRATSSELDTQIRETLNLLTKTRSELIATPSTDYPTNTNPVSYSELLSYARRISKFTLPPNYREPEVQTDGTTTPKESKSETQTNGTTTPVAATNGITSQTDLGTAMEIDDPAPADGATQTHTSQTSTVKTNTDMWSQWLNPAETQFVPWPSEETIRRGALASIQILVDQGIDPATFDPEKSAELEAERKRVEEEQEGLREQERARLEEERRREMERRMSVSGAAPERREEQPKVFQLETFDDDEDDD</sequence>
<dbReference type="Proteomes" id="UP000235672">
    <property type="component" value="Unassembled WGS sequence"/>
</dbReference>
<gene>
    <name evidence="8" type="primary">MED4</name>
    <name evidence="10" type="ORF">NA56DRAFT_645710</name>
</gene>
<proteinExistence type="inferred from homology"/>
<evidence type="ECO:0000256" key="5">
    <source>
        <dbReference type="ARBA" id="ARBA00023163"/>
    </source>
</evidence>
<evidence type="ECO:0000256" key="2">
    <source>
        <dbReference type="ARBA" id="ARBA00009626"/>
    </source>
</evidence>
<comment type="subunit">
    <text evidence="8">Component of the Mediator complex.</text>
</comment>
<comment type="similarity">
    <text evidence="2 8">Belongs to the Mediator complex subunit 4 family.</text>
</comment>
<dbReference type="PANTHER" id="PTHR13208">
    <property type="entry name" value="MEDIATOR OF RNA POLYMERASE II TRANSCRIPTION SUBUNIT 4"/>
    <property type="match status" value="1"/>
</dbReference>
<keyword evidence="11" id="KW-1185">Reference proteome</keyword>
<evidence type="ECO:0000256" key="8">
    <source>
        <dbReference type="RuleBase" id="RU364141"/>
    </source>
</evidence>
<evidence type="ECO:0000256" key="4">
    <source>
        <dbReference type="ARBA" id="ARBA00023015"/>
    </source>
</evidence>
<feature type="region of interest" description="Disordered" evidence="9">
    <location>
        <begin position="236"/>
        <end position="310"/>
    </location>
</feature>
<dbReference type="STRING" id="1745343.A0A2J6Q581"/>
<comment type="subcellular location">
    <subcellularLocation>
        <location evidence="1 8">Nucleus</location>
    </subcellularLocation>
</comment>
<keyword evidence="8" id="KW-0010">Activator</keyword>
<evidence type="ECO:0000256" key="1">
    <source>
        <dbReference type="ARBA" id="ARBA00004123"/>
    </source>
</evidence>
<keyword evidence="6 8" id="KW-0539">Nucleus</keyword>
<dbReference type="GO" id="GO:0070847">
    <property type="term" value="C:core mediator complex"/>
    <property type="evidence" value="ECO:0007669"/>
    <property type="project" value="TreeGrafter"/>
</dbReference>
<dbReference type="Pfam" id="PF10018">
    <property type="entry name" value="Med4"/>
    <property type="match status" value="1"/>
</dbReference>
<keyword evidence="4 8" id="KW-0805">Transcription regulation</keyword>
<protein>
    <recommendedName>
        <fullName evidence="3 8">Mediator of RNA polymerase II transcription subunit 4</fullName>
    </recommendedName>
    <alternativeName>
        <fullName evidence="7 8">Mediator complex subunit 4</fullName>
    </alternativeName>
</protein>
<keyword evidence="5 8" id="KW-0804">Transcription</keyword>
<dbReference type="AlphaFoldDB" id="A0A2J6Q581"/>
<evidence type="ECO:0000313" key="10">
    <source>
        <dbReference type="EMBL" id="PMD21445.1"/>
    </source>
</evidence>
<evidence type="ECO:0000313" key="11">
    <source>
        <dbReference type="Proteomes" id="UP000235672"/>
    </source>
</evidence>